<evidence type="ECO:0000259" key="2">
    <source>
        <dbReference type="Pfam" id="PF17830"/>
    </source>
</evidence>
<keyword evidence="1" id="KW-0677">Repeat</keyword>
<reference evidence="3" key="2">
    <citation type="submission" date="2019-06" db="EMBL/GenBank/DDBJ databases">
        <title>Genomics analysis of Aphanomyces spp. identifies a new class of oomycete effector associated with host adaptation.</title>
        <authorList>
            <person name="Gaulin E."/>
        </authorList>
    </citation>
    <scope>NUCLEOTIDE SEQUENCE</scope>
    <source>
        <strain evidence="3">CBS 578.67</strain>
    </source>
</reference>
<accession>A0A485L5C6</accession>
<evidence type="ECO:0000313" key="3">
    <source>
        <dbReference type="EMBL" id="KAF0693457.1"/>
    </source>
</evidence>
<proteinExistence type="predicted"/>
<reference evidence="4 5" key="1">
    <citation type="submission" date="2019-03" db="EMBL/GenBank/DDBJ databases">
        <authorList>
            <person name="Gaulin E."/>
            <person name="Dumas B."/>
        </authorList>
    </citation>
    <scope>NUCLEOTIDE SEQUENCE [LARGE SCALE GENOMIC DNA]</scope>
    <source>
        <strain evidence="4">CBS 568.67</strain>
    </source>
</reference>
<protein>
    <submittedName>
        <fullName evidence="4">Aste57867_15586 protein</fullName>
    </submittedName>
</protein>
<dbReference type="Proteomes" id="UP000332933">
    <property type="component" value="Unassembled WGS sequence"/>
</dbReference>
<dbReference type="EMBL" id="VJMH01005690">
    <property type="protein sequence ID" value="KAF0693457.1"/>
    <property type="molecule type" value="Genomic_DNA"/>
</dbReference>
<evidence type="ECO:0000313" key="5">
    <source>
        <dbReference type="Proteomes" id="UP000332933"/>
    </source>
</evidence>
<dbReference type="AlphaFoldDB" id="A0A485L5C6"/>
<dbReference type="InterPro" id="IPR041243">
    <property type="entry name" value="STI1/HOP_DP"/>
</dbReference>
<keyword evidence="5" id="KW-1185">Reference proteome</keyword>
<sequence>MGGGDSQTNAAPATLSIELTQLPELFNRDTYFKLAASPTTFTLFGDHEFVTILQDIEANPSRFELHKSDPRVVRATTVLQLSLLSMDAVSSAFDPLTTISRLASNPATVHLLYAYDFIPKLMAVQNDVSLLPDHMK</sequence>
<dbReference type="Gene3D" id="1.10.260.100">
    <property type="match status" value="1"/>
</dbReference>
<dbReference type="Pfam" id="PF17830">
    <property type="entry name" value="STI1-HOP_DP"/>
    <property type="match status" value="1"/>
</dbReference>
<dbReference type="EMBL" id="CAADRA010005711">
    <property type="protein sequence ID" value="VFT92388.1"/>
    <property type="molecule type" value="Genomic_DNA"/>
</dbReference>
<evidence type="ECO:0000256" key="1">
    <source>
        <dbReference type="ARBA" id="ARBA00022737"/>
    </source>
</evidence>
<evidence type="ECO:0000313" key="4">
    <source>
        <dbReference type="EMBL" id="VFT92388.1"/>
    </source>
</evidence>
<feature type="domain" description="STI1/HOP DP" evidence="2">
    <location>
        <begin position="30"/>
        <end position="75"/>
    </location>
</feature>
<organism evidence="4 5">
    <name type="scientific">Aphanomyces stellatus</name>
    <dbReference type="NCBI Taxonomy" id="120398"/>
    <lineage>
        <taxon>Eukaryota</taxon>
        <taxon>Sar</taxon>
        <taxon>Stramenopiles</taxon>
        <taxon>Oomycota</taxon>
        <taxon>Saprolegniomycetes</taxon>
        <taxon>Saprolegniales</taxon>
        <taxon>Verrucalvaceae</taxon>
        <taxon>Aphanomyces</taxon>
    </lineage>
</organism>
<name>A0A485L5C6_9STRA</name>
<gene>
    <name evidence="4" type="primary">Aste57867_15586</name>
    <name evidence="3" type="ORF">As57867_015530</name>
    <name evidence="4" type="ORF">ASTE57867_15586</name>
</gene>